<dbReference type="GO" id="GO:0016740">
    <property type="term" value="F:transferase activity"/>
    <property type="evidence" value="ECO:0007669"/>
    <property type="project" value="UniProtKB-KW"/>
</dbReference>
<feature type="domain" description="Enhanced intracellular survival protein" evidence="1">
    <location>
        <begin position="92"/>
        <end position="182"/>
    </location>
</feature>
<name>A0A117LUL1_9BACT</name>
<dbReference type="AlphaFoldDB" id="A0A117LUL1"/>
<dbReference type="SUPFAM" id="SSF55718">
    <property type="entry name" value="SCP-like"/>
    <property type="match status" value="1"/>
</dbReference>
<evidence type="ECO:0000313" key="3">
    <source>
        <dbReference type="EMBL" id="KUK86036.1"/>
    </source>
</evidence>
<sequence length="190" mass="21667">MMIYGKKERKMVIESLAFIDLAGLYALKRFLLNHRDQIATFEMRKMPPDFPAKLFFHSRWQAGRELKIMDASSRMVRVLDPLPVVSRLMDTSPSESVILKIKDRLMPENNVKIAIGNGKAEISEAADDFEIESSDLATLLTGRLSPMRHWRLGKLRVGSWNSVSWGISELPEKVRILESIFPGMITHNAI</sequence>
<gene>
    <name evidence="2" type="ORF">XD86_0355</name>
    <name evidence="3" type="ORF">XE02_1418</name>
</gene>
<organism evidence="2 4">
    <name type="scientific">Mesotoga infera</name>
    <dbReference type="NCBI Taxonomy" id="1236046"/>
    <lineage>
        <taxon>Bacteria</taxon>
        <taxon>Thermotogati</taxon>
        <taxon>Thermotogota</taxon>
        <taxon>Thermotogae</taxon>
        <taxon>Kosmotogales</taxon>
        <taxon>Kosmotogaceae</taxon>
        <taxon>Mesotoga</taxon>
    </lineage>
</organism>
<evidence type="ECO:0000313" key="4">
    <source>
        <dbReference type="Proteomes" id="UP000054260"/>
    </source>
</evidence>
<comment type="caution">
    <text evidence="2">The sequence shown here is derived from an EMBL/GenBank/DDBJ whole genome shotgun (WGS) entry which is preliminary data.</text>
</comment>
<dbReference type="InterPro" id="IPR025559">
    <property type="entry name" value="Eis_dom"/>
</dbReference>
<proteinExistence type="predicted"/>
<reference evidence="2" key="1">
    <citation type="journal article" date="2015" name="MBio">
        <title>Genome-resolved metagenomic analysis reveals roles for candidate phyla and other microbial community members in biogeochemical transformations in oil reservoirs.</title>
        <authorList>
            <person name="Hu P."/>
            <person name="Tom L."/>
            <person name="Singh A."/>
            <person name="Thomas B.C."/>
            <person name="Baker B.J."/>
            <person name="Piceno Y.M."/>
            <person name="Andersen G.L."/>
            <person name="Banfield J.F."/>
        </authorList>
    </citation>
    <scope>NUCLEOTIDE SEQUENCE [LARGE SCALE GENOMIC DNA]</scope>
    <source>
        <strain evidence="2">46_47</strain>
        <strain evidence="3">46_70</strain>
    </source>
</reference>
<dbReference type="Gene3D" id="3.40.630.30">
    <property type="match status" value="1"/>
</dbReference>
<reference evidence="4 5" key="2">
    <citation type="journal article" date="2015" name="MBio">
        <title>Genome-Resolved Metagenomic Analysis Reveals Roles for Candidate Phyla and Other Microbial Community Members in Biogeochemical Transformations in Oil Reservoirs.</title>
        <authorList>
            <person name="Hu P."/>
            <person name="Tom L."/>
            <person name="Singh A."/>
            <person name="Thomas B.C."/>
            <person name="Baker B.J."/>
            <person name="Piceno Y.M."/>
            <person name="Andersen G.L."/>
            <person name="Banfield J.F."/>
        </authorList>
    </citation>
    <scope>NUCLEOTIDE SEQUENCE [LARGE SCALE GENOMIC DNA]</scope>
</reference>
<dbReference type="Proteomes" id="UP000055014">
    <property type="component" value="Unassembled WGS sequence"/>
</dbReference>
<dbReference type="Pfam" id="PF13530">
    <property type="entry name" value="SCP2_2"/>
    <property type="match status" value="1"/>
</dbReference>
<protein>
    <submittedName>
        <fullName evidence="2">GCN5-related N-acetyltransferase</fullName>
    </submittedName>
</protein>
<keyword evidence="2" id="KW-0808">Transferase</keyword>
<dbReference type="Proteomes" id="UP000054260">
    <property type="component" value="Unassembled WGS sequence"/>
</dbReference>
<dbReference type="InterPro" id="IPR036527">
    <property type="entry name" value="SCP2_sterol-bd_dom_sf"/>
</dbReference>
<evidence type="ECO:0000259" key="1">
    <source>
        <dbReference type="Pfam" id="PF13530"/>
    </source>
</evidence>
<dbReference type="Gene3D" id="3.30.1050.10">
    <property type="entry name" value="SCP2 sterol-binding domain"/>
    <property type="match status" value="1"/>
</dbReference>
<dbReference type="EMBL" id="LGGH01000032">
    <property type="protein sequence ID" value="KUK68169.1"/>
    <property type="molecule type" value="Genomic_DNA"/>
</dbReference>
<dbReference type="EMBL" id="LGGW01000176">
    <property type="protein sequence ID" value="KUK86036.1"/>
    <property type="molecule type" value="Genomic_DNA"/>
</dbReference>
<accession>A0A117LUL1</accession>
<dbReference type="PATRIC" id="fig|1236046.5.peg.1460"/>
<evidence type="ECO:0000313" key="5">
    <source>
        <dbReference type="Proteomes" id="UP000055014"/>
    </source>
</evidence>
<evidence type="ECO:0000313" key="2">
    <source>
        <dbReference type="EMBL" id="KUK68169.1"/>
    </source>
</evidence>